<reference evidence="2" key="1">
    <citation type="submission" date="2018-05" db="EMBL/GenBank/DDBJ databases">
        <title>Draft genome of Mucuna pruriens seed.</title>
        <authorList>
            <person name="Nnadi N.E."/>
            <person name="Vos R."/>
            <person name="Hasami M.H."/>
            <person name="Devisetty U.K."/>
            <person name="Aguiy J.C."/>
        </authorList>
    </citation>
    <scope>NUCLEOTIDE SEQUENCE [LARGE SCALE GENOMIC DNA]</scope>
    <source>
        <strain evidence="2">JCA_2017</strain>
    </source>
</reference>
<dbReference type="PANTHER" id="PTHR24559:SF437">
    <property type="entry name" value="RNA-DIRECTED DNA POLYMERASE HOMOLOG"/>
    <property type="match status" value="1"/>
</dbReference>
<sequence>MLCSCDLGSKERWRMCVDSRAIHKIIIKYRYPIPRLDDMLDELFGDECKITFKTKYGLYECLVMPFGLKNAPNTFMRLMNHVLRSFIGKFVVIYVEHLHVVLNVLRENKLYRNFNKCSFCVESIVFFGFVVSSKGISVDEEKGKGN</sequence>
<dbReference type="EMBL" id="QJKJ01000886">
    <property type="protein sequence ID" value="RDY10231.1"/>
    <property type="molecule type" value="Genomic_DNA"/>
</dbReference>
<feature type="domain" description="Reverse transcriptase" evidence="1">
    <location>
        <begin position="50"/>
        <end position="129"/>
    </location>
</feature>
<dbReference type="CDD" id="cd01647">
    <property type="entry name" value="RT_LTR"/>
    <property type="match status" value="1"/>
</dbReference>
<keyword evidence="3" id="KW-1185">Reference proteome</keyword>
<protein>
    <submittedName>
        <fullName evidence="2">Retrovirus-related Pol polyprotein from transposon 17.6</fullName>
    </submittedName>
</protein>
<evidence type="ECO:0000313" key="3">
    <source>
        <dbReference type="Proteomes" id="UP000257109"/>
    </source>
</evidence>
<dbReference type="InterPro" id="IPR043128">
    <property type="entry name" value="Rev_trsase/Diguanyl_cyclase"/>
</dbReference>
<dbReference type="AlphaFoldDB" id="A0A371I5C1"/>
<feature type="non-terminal residue" evidence="2">
    <location>
        <position position="1"/>
    </location>
</feature>
<dbReference type="InterPro" id="IPR043502">
    <property type="entry name" value="DNA/RNA_pol_sf"/>
</dbReference>
<dbReference type="Proteomes" id="UP000257109">
    <property type="component" value="Unassembled WGS sequence"/>
</dbReference>
<dbReference type="OrthoDB" id="1432907at2759"/>
<dbReference type="Pfam" id="PF00078">
    <property type="entry name" value="RVT_1"/>
    <property type="match status" value="1"/>
</dbReference>
<evidence type="ECO:0000313" key="2">
    <source>
        <dbReference type="EMBL" id="RDY10231.1"/>
    </source>
</evidence>
<organism evidence="2 3">
    <name type="scientific">Mucuna pruriens</name>
    <name type="common">Velvet bean</name>
    <name type="synonym">Dolichos pruriens</name>
    <dbReference type="NCBI Taxonomy" id="157652"/>
    <lineage>
        <taxon>Eukaryota</taxon>
        <taxon>Viridiplantae</taxon>
        <taxon>Streptophyta</taxon>
        <taxon>Embryophyta</taxon>
        <taxon>Tracheophyta</taxon>
        <taxon>Spermatophyta</taxon>
        <taxon>Magnoliopsida</taxon>
        <taxon>eudicotyledons</taxon>
        <taxon>Gunneridae</taxon>
        <taxon>Pentapetalae</taxon>
        <taxon>rosids</taxon>
        <taxon>fabids</taxon>
        <taxon>Fabales</taxon>
        <taxon>Fabaceae</taxon>
        <taxon>Papilionoideae</taxon>
        <taxon>50 kb inversion clade</taxon>
        <taxon>NPAAA clade</taxon>
        <taxon>indigoferoid/millettioid clade</taxon>
        <taxon>Phaseoleae</taxon>
        <taxon>Mucuna</taxon>
    </lineage>
</organism>
<dbReference type="InterPro" id="IPR000477">
    <property type="entry name" value="RT_dom"/>
</dbReference>
<dbReference type="InterPro" id="IPR053134">
    <property type="entry name" value="RNA-dir_DNA_polymerase"/>
</dbReference>
<name>A0A371I5C1_MUCPR</name>
<evidence type="ECO:0000259" key="1">
    <source>
        <dbReference type="Pfam" id="PF00078"/>
    </source>
</evidence>
<proteinExistence type="predicted"/>
<comment type="caution">
    <text evidence="2">The sequence shown here is derived from an EMBL/GenBank/DDBJ whole genome shotgun (WGS) entry which is preliminary data.</text>
</comment>
<dbReference type="PANTHER" id="PTHR24559">
    <property type="entry name" value="TRANSPOSON TY3-I GAG-POL POLYPROTEIN"/>
    <property type="match status" value="1"/>
</dbReference>
<accession>A0A371I5C1</accession>
<dbReference type="SUPFAM" id="SSF56672">
    <property type="entry name" value="DNA/RNA polymerases"/>
    <property type="match status" value="1"/>
</dbReference>
<dbReference type="Gene3D" id="3.30.70.270">
    <property type="match status" value="3"/>
</dbReference>
<gene>
    <name evidence="2" type="primary">pol</name>
    <name evidence="2" type="ORF">CR513_05286</name>
</gene>
<dbReference type="Gene3D" id="3.10.10.10">
    <property type="entry name" value="HIV Type 1 Reverse Transcriptase, subunit A, domain 1"/>
    <property type="match status" value="2"/>
</dbReference>